<evidence type="ECO:0000256" key="1">
    <source>
        <dbReference type="SAM" id="Phobius"/>
    </source>
</evidence>
<proteinExistence type="predicted"/>
<name>A0A835KBH5_9ROSI</name>
<sequence>MPSIEALAMAGVDCVECGISLEERERRDTEKTPQYLLADQGEGVENHHEKDKVVVEQWLVKDKMEAWLKAPPCSERRFEHKVILTWKWTVLMGMDSGGKEKKGVSEEDFLYLQPLVAATLLYANSITGCIFLSAIWLGFMDPVCTFEKVGALTAYHYH</sequence>
<dbReference type="EMBL" id="JADGMS010000005">
    <property type="protein sequence ID" value="KAF9681869.1"/>
    <property type="molecule type" value="Genomic_DNA"/>
</dbReference>
<keyword evidence="3" id="KW-1185">Reference proteome</keyword>
<protein>
    <submittedName>
        <fullName evidence="2">Uncharacterized protein</fullName>
    </submittedName>
</protein>
<evidence type="ECO:0000313" key="3">
    <source>
        <dbReference type="Proteomes" id="UP000657918"/>
    </source>
</evidence>
<keyword evidence="1" id="KW-1133">Transmembrane helix</keyword>
<dbReference type="OrthoDB" id="1161307at2759"/>
<evidence type="ECO:0000313" key="2">
    <source>
        <dbReference type="EMBL" id="KAF9681869.1"/>
    </source>
</evidence>
<feature type="transmembrane region" description="Helical" evidence="1">
    <location>
        <begin position="109"/>
        <end position="139"/>
    </location>
</feature>
<gene>
    <name evidence="2" type="ORF">SADUNF_Sadunf05G0047800</name>
</gene>
<keyword evidence="1" id="KW-0812">Transmembrane</keyword>
<dbReference type="AlphaFoldDB" id="A0A835KBH5"/>
<organism evidence="2 3">
    <name type="scientific">Salix dunnii</name>
    <dbReference type="NCBI Taxonomy" id="1413687"/>
    <lineage>
        <taxon>Eukaryota</taxon>
        <taxon>Viridiplantae</taxon>
        <taxon>Streptophyta</taxon>
        <taxon>Embryophyta</taxon>
        <taxon>Tracheophyta</taxon>
        <taxon>Spermatophyta</taxon>
        <taxon>Magnoliopsida</taxon>
        <taxon>eudicotyledons</taxon>
        <taxon>Gunneridae</taxon>
        <taxon>Pentapetalae</taxon>
        <taxon>rosids</taxon>
        <taxon>fabids</taxon>
        <taxon>Malpighiales</taxon>
        <taxon>Salicaceae</taxon>
        <taxon>Saliceae</taxon>
        <taxon>Salix</taxon>
    </lineage>
</organism>
<keyword evidence="1" id="KW-0472">Membrane</keyword>
<accession>A0A835KBH5</accession>
<reference evidence="2 3" key="1">
    <citation type="submission" date="2020-10" db="EMBL/GenBank/DDBJ databases">
        <title>Plant Genome Project.</title>
        <authorList>
            <person name="Zhang R.-G."/>
        </authorList>
    </citation>
    <scope>NUCLEOTIDE SEQUENCE [LARGE SCALE GENOMIC DNA]</scope>
    <source>
        <strain evidence="2">FAFU-HL-1</strain>
        <tissue evidence="2">Leaf</tissue>
    </source>
</reference>
<comment type="caution">
    <text evidence="2">The sequence shown here is derived from an EMBL/GenBank/DDBJ whole genome shotgun (WGS) entry which is preliminary data.</text>
</comment>
<dbReference type="Proteomes" id="UP000657918">
    <property type="component" value="Unassembled WGS sequence"/>
</dbReference>